<dbReference type="GO" id="GO:0030313">
    <property type="term" value="C:cell envelope"/>
    <property type="evidence" value="ECO:0007669"/>
    <property type="project" value="UniProtKB-SubCell"/>
</dbReference>
<dbReference type="SUPFAM" id="SSF111369">
    <property type="entry name" value="HlyD-like secretion proteins"/>
    <property type="match status" value="1"/>
</dbReference>
<dbReference type="Pfam" id="PF25876">
    <property type="entry name" value="HH_MFP_RND"/>
    <property type="match status" value="1"/>
</dbReference>
<feature type="domain" description="Multidrug resistance protein MdtA-like C-terminal permuted SH3" evidence="7">
    <location>
        <begin position="312"/>
        <end position="372"/>
    </location>
</feature>
<feature type="domain" description="Multidrug resistance protein MdtA-like barrel-sandwich hybrid" evidence="5">
    <location>
        <begin position="64"/>
        <end position="197"/>
    </location>
</feature>
<dbReference type="Pfam" id="PF25967">
    <property type="entry name" value="RND-MFP_C"/>
    <property type="match status" value="1"/>
</dbReference>
<protein>
    <submittedName>
        <fullName evidence="8">Toluene efflux pump periplasmic linker protein TtgD</fullName>
    </submittedName>
</protein>
<dbReference type="Pfam" id="PF25944">
    <property type="entry name" value="Beta-barrel_RND"/>
    <property type="match status" value="1"/>
</dbReference>
<evidence type="ECO:0000313" key="9">
    <source>
        <dbReference type="Proteomes" id="UP000316770"/>
    </source>
</evidence>
<dbReference type="Gene3D" id="2.40.30.170">
    <property type="match status" value="1"/>
</dbReference>
<proteinExistence type="inferred from homology"/>
<reference evidence="8 9" key="1">
    <citation type="submission" date="2019-02" db="EMBL/GenBank/DDBJ databases">
        <title>Deep-cultivation of Planctomycetes and their phenomic and genomic characterization uncovers novel biology.</title>
        <authorList>
            <person name="Wiegand S."/>
            <person name="Jogler M."/>
            <person name="Boedeker C."/>
            <person name="Pinto D."/>
            <person name="Vollmers J."/>
            <person name="Rivas-Marin E."/>
            <person name="Kohn T."/>
            <person name="Peeters S.H."/>
            <person name="Heuer A."/>
            <person name="Rast P."/>
            <person name="Oberbeckmann S."/>
            <person name="Bunk B."/>
            <person name="Jeske O."/>
            <person name="Meyerdierks A."/>
            <person name="Storesund J.E."/>
            <person name="Kallscheuer N."/>
            <person name="Luecker S."/>
            <person name="Lage O.M."/>
            <person name="Pohl T."/>
            <person name="Merkel B.J."/>
            <person name="Hornburger P."/>
            <person name="Mueller R.-W."/>
            <person name="Bruemmer F."/>
            <person name="Labrenz M."/>
            <person name="Spormann A.M."/>
            <person name="Op den Camp H."/>
            <person name="Overmann J."/>
            <person name="Amann R."/>
            <person name="Jetten M.S.M."/>
            <person name="Mascher T."/>
            <person name="Medema M.H."/>
            <person name="Devos D.P."/>
            <person name="Kaster A.-K."/>
            <person name="Ovreas L."/>
            <person name="Rohde M."/>
            <person name="Galperin M.Y."/>
            <person name="Jogler C."/>
        </authorList>
    </citation>
    <scope>NUCLEOTIDE SEQUENCE [LARGE SCALE GENOMIC DNA]</scope>
    <source>
        <strain evidence="8 9">Mal33</strain>
    </source>
</reference>
<dbReference type="InterPro" id="IPR058627">
    <property type="entry name" value="MdtA-like_C"/>
</dbReference>
<gene>
    <name evidence="8" type="primary">ttgD</name>
    <name evidence="8" type="ORF">Mal33_07920</name>
</gene>
<comment type="subcellular location">
    <subcellularLocation>
        <location evidence="1">Cell envelope</location>
    </subcellularLocation>
</comment>
<evidence type="ECO:0000259" key="7">
    <source>
        <dbReference type="Pfam" id="PF25967"/>
    </source>
</evidence>
<evidence type="ECO:0000313" key="8">
    <source>
        <dbReference type="EMBL" id="QDV54827.1"/>
    </source>
</evidence>
<keyword evidence="3" id="KW-0175">Coiled coil</keyword>
<comment type="similarity">
    <text evidence="2">Belongs to the membrane fusion protein (MFP) (TC 8.A.1) family.</text>
</comment>
<dbReference type="NCBIfam" id="TIGR01730">
    <property type="entry name" value="RND_mfp"/>
    <property type="match status" value="1"/>
</dbReference>
<dbReference type="Proteomes" id="UP000316770">
    <property type="component" value="Chromosome"/>
</dbReference>
<dbReference type="PANTHER" id="PTHR30158">
    <property type="entry name" value="ACRA/E-RELATED COMPONENT OF DRUG EFFLUX TRANSPORTER"/>
    <property type="match status" value="1"/>
</dbReference>
<dbReference type="Gene3D" id="2.40.50.100">
    <property type="match status" value="1"/>
</dbReference>
<dbReference type="Pfam" id="PF25917">
    <property type="entry name" value="BSH_RND"/>
    <property type="match status" value="1"/>
</dbReference>
<evidence type="ECO:0000256" key="3">
    <source>
        <dbReference type="SAM" id="Coils"/>
    </source>
</evidence>
<accession>A0A518IP07</accession>
<dbReference type="InterPro" id="IPR058625">
    <property type="entry name" value="MdtA-like_BSH"/>
</dbReference>
<feature type="domain" description="Multidrug resistance protein MdtA-like alpha-helical hairpin" evidence="4">
    <location>
        <begin position="104"/>
        <end position="173"/>
    </location>
</feature>
<dbReference type="InterPro" id="IPR006143">
    <property type="entry name" value="RND_pump_MFP"/>
</dbReference>
<dbReference type="RefSeq" id="WP_145090139.1">
    <property type="nucleotide sequence ID" value="NZ_JBLXHW010000018.1"/>
</dbReference>
<dbReference type="EMBL" id="CP036318">
    <property type="protein sequence ID" value="QDV54827.1"/>
    <property type="molecule type" value="Genomic_DNA"/>
</dbReference>
<dbReference type="FunFam" id="2.40.420.20:FF:000001">
    <property type="entry name" value="Efflux RND transporter periplasmic adaptor subunit"/>
    <property type="match status" value="1"/>
</dbReference>
<dbReference type="PANTHER" id="PTHR30158:SF10">
    <property type="entry name" value="CATION EFFLUX PUMP"/>
    <property type="match status" value="1"/>
</dbReference>
<name>A0A518IP07_9BACT</name>
<dbReference type="GO" id="GO:0005886">
    <property type="term" value="C:plasma membrane"/>
    <property type="evidence" value="ECO:0007669"/>
    <property type="project" value="TreeGrafter"/>
</dbReference>
<dbReference type="GO" id="GO:0022857">
    <property type="term" value="F:transmembrane transporter activity"/>
    <property type="evidence" value="ECO:0007669"/>
    <property type="project" value="InterPro"/>
</dbReference>
<dbReference type="Gene3D" id="2.40.420.20">
    <property type="match status" value="1"/>
</dbReference>
<dbReference type="AlphaFoldDB" id="A0A518IP07"/>
<evidence type="ECO:0000256" key="1">
    <source>
        <dbReference type="ARBA" id="ARBA00004196"/>
    </source>
</evidence>
<feature type="coiled-coil region" evidence="3">
    <location>
        <begin position="104"/>
        <end position="169"/>
    </location>
</feature>
<dbReference type="GO" id="GO:0046677">
    <property type="term" value="P:response to antibiotic"/>
    <property type="evidence" value="ECO:0007669"/>
    <property type="project" value="TreeGrafter"/>
</dbReference>
<evidence type="ECO:0000259" key="5">
    <source>
        <dbReference type="Pfam" id="PF25917"/>
    </source>
</evidence>
<organism evidence="8 9">
    <name type="scientific">Rosistilla oblonga</name>
    <dbReference type="NCBI Taxonomy" id="2527990"/>
    <lineage>
        <taxon>Bacteria</taxon>
        <taxon>Pseudomonadati</taxon>
        <taxon>Planctomycetota</taxon>
        <taxon>Planctomycetia</taxon>
        <taxon>Pirellulales</taxon>
        <taxon>Pirellulaceae</taxon>
        <taxon>Rosistilla</taxon>
    </lineage>
</organism>
<feature type="domain" description="Multidrug resistance protein MdtA-like beta-barrel" evidence="6">
    <location>
        <begin position="253"/>
        <end position="307"/>
    </location>
</feature>
<dbReference type="InterPro" id="IPR058626">
    <property type="entry name" value="MdtA-like_b-barrel"/>
</dbReference>
<evidence type="ECO:0000259" key="6">
    <source>
        <dbReference type="Pfam" id="PF25944"/>
    </source>
</evidence>
<keyword evidence="9" id="KW-1185">Reference proteome</keyword>
<dbReference type="InterPro" id="IPR058624">
    <property type="entry name" value="MdtA-like_HH"/>
</dbReference>
<dbReference type="Gene3D" id="1.10.287.470">
    <property type="entry name" value="Helix hairpin bin"/>
    <property type="match status" value="1"/>
</dbReference>
<evidence type="ECO:0000256" key="2">
    <source>
        <dbReference type="ARBA" id="ARBA00009477"/>
    </source>
</evidence>
<evidence type="ECO:0000259" key="4">
    <source>
        <dbReference type="Pfam" id="PF25876"/>
    </source>
</evidence>
<sequence length="387" mass="42055">MLHSYSYPALGVALVCCLAVGCGDSASQPSASERPVQKVTVMAAEETSVTDYVELVGRLAADKSVNIQSRVSGFLRSTHFEDGQRVKEGDLLFTIEPDEYDAIYNQALAQIDVAQAKLDVAEKTFGRSKELLANNAVSREEYDQDQATVAEAQAQLKAANADAARVKLDVGYTKITSPITGRVDRALLDDGNYVTGGFVGGTHLTTVVSDQPIKAVVNIDENVRLRVMRRQREMGGDGFKEANTLADLKIPCYLQLQDENDFPHEGVLDYAEIKIDQQTGTSQLRGLFPNKDGLLKPGMFVRVKIPVSDPHDAILIHDTAVGTDQATNFVYVVNSENKVEHRTVTLGDRKGNQRVVLSGIKPNESVVVAGLQLIQPGMTVDPTPQAK</sequence>